<organism evidence="2 3">
    <name type="scientific">Kineothrix alysoides</name>
    <dbReference type="NCBI Taxonomy" id="1469948"/>
    <lineage>
        <taxon>Bacteria</taxon>
        <taxon>Bacillati</taxon>
        <taxon>Bacillota</taxon>
        <taxon>Clostridia</taxon>
        <taxon>Lachnospirales</taxon>
        <taxon>Lachnospiraceae</taxon>
        <taxon>Kineothrix</taxon>
    </lineage>
</organism>
<dbReference type="Pfam" id="PF00535">
    <property type="entry name" value="Glycos_transf_2"/>
    <property type="match status" value="1"/>
</dbReference>
<dbReference type="Proteomes" id="UP000295718">
    <property type="component" value="Unassembled WGS sequence"/>
</dbReference>
<keyword evidence="2" id="KW-0808">Transferase</keyword>
<evidence type="ECO:0000313" key="3">
    <source>
        <dbReference type="Proteomes" id="UP000295718"/>
    </source>
</evidence>
<dbReference type="InterPro" id="IPR001173">
    <property type="entry name" value="Glyco_trans_2-like"/>
</dbReference>
<comment type="caution">
    <text evidence="2">The sequence shown here is derived from an EMBL/GenBank/DDBJ whole genome shotgun (WGS) entry which is preliminary data.</text>
</comment>
<gene>
    <name evidence="2" type="ORF">EDD76_107246</name>
</gene>
<evidence type="ECO:0000259" key="1">
    <source>
        <dbReference type="Pfam" id="PF00535"/>
    </source>
</evidence>
<dbReference type="RefSeq" id="WP_031391049.1">
    <property type="nucleotide sequence ID" value="NZ_JPNB01000002.1"/>
</dbReference>
<protein>
    <submittedName>
        <fullName evidence="2">Glycosyl transferase family 2</fullName>
    </submittedName>
</protein>
<evidence type="ECO:0000313" key="2">
    <source>
        <dbReference type="EMBL" id="TCL58130.1"/>
    </source>
</evidence>
<dbReference type="STRING" id="1469948.GCA_000732725_02367"/>
<keyword evidence="3" id="KW-1185">Reference proteome</keyword>
<dbReference type="AlphaFoldDB" id="A0A4R1QYU3"/>
<dbReference type="GO" id="GO:0016740">
    <property type="term" value="F:transferase activity"/>
    <property type="evidence" value="ECO:0007669"/>
    <property type="project" value="UniProtKB-KW"/>
</dbReference>
<proteinExistence type="predicted"/>
<feature type="domain" description="Glycosyltransferase 2-like" evidence="1">
    <location>
        <begin position="2"/>
        <end position="74"/>
    </location>
</feature>
<name>A0A4R1QYU3_9FIRM</name>
<dbReference type="OrthoDB" id="6430685at2"/>
<dbReference type="SUPFAM" id="SSF53448">
    <property type="entry name" value="Nucleotide-diphospho-sugar transferases"/>
    <property type="match status" value="1"/>
</dbReference>
<accession>A0A4R1QYU3</accession>
<sequence>MTIIIVAHNQIDKLKINLKTIYLLESMENLSVIVIDDASSDGMGEWVEGQQDISYAFMEEFTGYAAIINEAVEALVLMKN</sequence>
<dbReference type="Gene3D" id="3.90.550.10">
    <property type="entry name" value="Spore Coat Polysaccharide Biosynthesis Protein SpsA, Chain A"/>
    <property type="match status" value="1"/>
</dbReference>
<reference evidence="2 3" key="1">
    <citation type="submission" date="2019-03" db="EMBL/GenBank/DDBJ databases">
        <title>Genomic Encyclopedia of Type Strains, Phase IV (KMG-IV): sequencing the most valuable type-strain genomes for metagenomic binning, comparative biology and taxonomic classification.</title>
        <authorList>
            <person name="Goeker M."/>
        </authorList>
    </citation>
    <scope>NUCLEOTIDE SEQUENCE [LARGE SCALE GENOMIC DNA]</scope>
    <source>
        <strain evidence="2 3">DSM 100556</strain>
    </source>
</reference>
<dbReference type="EMBL" id="SLUO01000007">
    <property type="protein sequence ID" value="TCL58130.1"/>
    <property type="molecule type" value="Genomic_DNA"/>
</dbReference>
<dbReference type="InterPro" id="IPR029044">
    <property type="entry name" value="Nucleotide-diphossugar_trans"/>
</dbReference>